<comment type="similarity">
    <text evidence="3 9">Belongs to the CobD/CbiB family.</text>
</comment>
<keyword evidence="6 9" id="KW-0812">Transmembrane</keyword>
<name>A0A7W7ZRL4_9BACT</name>
<comment type="caution">
    <text evidence="9">Lacks conserved residue(s) required for the propagation of feature annotation.</text>
</comment>
<dbReference type="InterPro" id="IPR004485">
    <property type="entry name" value="Cobalamin_biosynth_CobD/CbiB"/>
</dbReference>
<dbReference type="GO" id="GO:0015420">
    <property type="term" value="F:ABC-type vitamin B12 transporter activity"/>
    <property type="evidence" value="ECO:0007669"/>
    <property type="project" value="UniProtKB-UniRule"/>
</dbReference>
<comment type="subcellular location">
    <subcellularLocation>
        <location evidence="1 9">Cell membrane</location>
        <topology evidence="1 9">Multi-pass membrane protein</topology>
    </subcellularLocation>
</comment>
<protein>
    <recommendedName>
        <fullName evidence="9">Cobalamin biosynthesis protein CobD</fullName>
    </recommendedName>
</protein>
<keyword evidence="8 9" id="KW-0472">Membrane</keyword>
<evidence type="ECO:0000256" key="3">
    <source>
        <dbReference type="ARBA" id="ARBA00006263"/>
    </source>
</evidence>
<evidence type="ECO:0000313" key="10">
    <source>
        <dbReference type="EMBL" id="MBB5064437.1"/>
    </source>
</evidence>
<dbReference type="HAMAP" id="MF_00024">
    <property type="entry name" value="CobD_CbiB"/>
    <property type="match status" value="1"/>
</dbReference>
<evidence type="ECO:0000256" key="7">
    <source>
        <dbReference type="ARBA" id="ARBA00022989"/>
    </source>
</evidence>
<proteinExistence type="inferred from homology"/>
<dbReference type="Pfam" id="PF03186">
    <property type="entry name" value="CobD_Cbib"/>
    <property type="match status" value="1"/>
</dbReference>
<comment type="pathway">
    <text evidence="2 9">Cofactor biosynthesis; adenosylcobalamin biosynthesis.</text>
</comment>
<comment type="caution">
    <text evidence="10">The sequence shown here is derived from an EMBL/GenBank/DDBJ whole genome shotgun (WGS) entry which is preliminary data.</text>
</comment>
<dbReference type="AlphaFoldDB" id="A0A7W7ZRL4"/>
<evidence type="ECO:0000313" key="11">
    <source>
        <dbReference type="Proteomes" id="UP000584867"/>
    </source>
</evidence>
<keyword evidence="10" id="KW-0436">Ligase</keyword>
<reference evidence="10 11" key="1">
    <citation type="submission" date="2020-08" db="EMBL/GenBank/DDBJ databases">
        <title>Genomic Encyclopedia of Type Strains, Phase IV (KMG-V): Genome sequencing to study the core and pangenomes of soil and plant-associated prokaryotes.</title>
        <authorList>
            <person name="Whitman W."/>
        </authorList>
    </citation>
    <scope>NUCLEOTIDE SEQUENCE [LARGE SCALE GENOMIC DNA]</scope>
    <source>
        <strain evidence="10 11">X5P3</strain>
    </source>
</reference>
<dbReference type="PANTHER" id="PTHR34308:SF1">
    <property type="entry name" value="COBALAMIN BIOSYNTHESIS PROTEIN CBIB"/>
    <property type="match status" value="1"/>
</dbReference>
<feature type="transmembrane region" description="Helical" evidence="9">
    <location>
        <begin position="295"/>
        <end position="317"/>
    </location>
</feature>
<evidence type="ECO:0000256" key="8">
    <source>
        <dbReference type="ARBA" id="ARBA00023136"/>
    </source>
</evidence>
<dbReference type="Proteomes" id="UP000584867">
    <property type="component" value="Unassembled WGS sequence"/>
</dbReference>
<evidence type="ECO:0000256" key="5">
    <source>
        <dbReference type="ARBA" id="ARBA00022573"/>
    </source>
</evidence>
<dbReference type="NCBIfam" id="TIGR00380">
    <property type="entry name" value="cobal_cbiB"/>
    <property type="match status" value="1"/>
</dbReference>
<gene>
    <name evidence="9" type="primary">cobD</name>
    <name evidence="10" type="ORF">HDF15_002795</name>
</gene>
<evidence type="ECO:0000256" key="4">
    <source>
        <dbReference type="ARBA" id="ARBA00022475"/>
    </source>
</evidence>
<dbReference type="GO" id="GO:0005886">
    <property type="term" value="C:plasma membrane"/>
    <property type="evidence" value="ECO:0007669"/>
    <property type="project" value="UniProtKB-SubCell"/>
</dbReference>
<dbReference type="GO" id="GO:0009236">
    <property type="term" value="P:cobalamin biosynthetic process"/>
    <property type="evidence" value="ECO:0007669"/>
    <property type="project" value="UniProtKB-UniRule"/>
</dbReference>
<dbReference type="UniPathway" id="UPA00148"/>
<sequence>MNRSTLLPSAYLLDQIAGDPEELPHPVRLIGLAISRGESALRHPDQTVASELFSGVALTVAVVGSTYWLTAGLLQFTRRYCSSLGDATELLLGWTCLAARNLEQEARAVTDALQNDDLPLARKRLARIVGRDTEQLDAQEISRAVIETVAESASDGIMAPLFYMALGGVPLAMAYKAINTLDSMIGHADSRYFYFGKAAARLDDAANYIPARLTALSLVAASHLVAPSDAQAAWQTWQRDGSKHKSPNAGQPESAMAGALHVSLGGDNTYSGELIPAQRMGQEFPSARPSKAVQAVRLVSIASLVGLTLGVLLTALAQPRKRS</sequence>
<dbReference type="PANTHER" id="PTHR34308">
    <property type="entry name" value="COBALAMIN BIOSYNTHESIS PROTEIN CBIB"/>
    <property type="match status" value="1"/>
</dbReference>
<evidence type="ECO:0000256" key="2">
    <source>
        <dbReference type="ARBA" id="ARBA00004953"/>
    </source>
</evidence>
<keyword evidence="7 9" id="KW-1133">Transmembrane helix</keyword>
<dbReference type="RefSeq" id="WP_184256341.1">
    <property type="nucleotide sequence ID" value="NZ_JACHIO010000011.1"/>
</dbReference>
<keyword evidence="4 9" id="KW-1003">Cell membrane</keyword>
<evidence type="ECO:0000256" key="6">
    <source>
        <dbReference type="ARBA" id="ARBA00022692"/>
    </source>
</evidence>
<keyword evidence="5 9" id="KW-0169">Cobalamin biosynthesis</keyword>
<comment type="function">
    <text evidence="9">Converts cobyric acid to cobinamide by the addition of aminopropanol on the F carboxylic group.</text>
</comment>
<dbReference type="GO" id="GO:0048472">
    <property type="term" value="F:threonine-phosphate decarboxylase activity"/>
    <property type="evidence" value="ECO:0007669"/>
    <property type="project" value="InterPro"/>
</dbReference>
<dbReference type="EMBL" id="JACHIO010000011">
    <property type="protein sequence ID" value="MBB5064437.1"/>
    <property type="molecule type" value="Genomic_DNA"/>
</dbReference>
<organism evidence="10 11">
    <name type="scientific">Granulicella mallensis</name>
    <dbReference type="NCBI Taxonomy" id="940614"/>
    <lineage>
        <taxon>Bacteria</taxon>
        <taxon>Pseudomonadati</taxon>
        <taxon>Acidobacteriota</taxon>
        <taxon>Terriglobia</taxon>
        <taxon>Terriglobales</taxon>
        <taxon>Acidobacteriaceae</taxon>
        <taxon>Granulicella</taxon>
    </lineage>
</organism>
<dbReference type="GO" id="GO:0016874">
    <property type="term" value="F:ligase activity"/>
    <property type="evidence" value="ECO:0007669"/>
    <property type="project" value="UniProtKB-KW"/>
</dbReference>
<evidence type="ECO:0000256" key="9">
    <source>
        <dbReference type="HAMAP-Rule" id="MF_00024"/>
    </source>
</evidence>
<accession>A0A7W7ZRL4</accession>
<evidence type="ECO:0000256" key="1">
    <source>
        <dbReference type="ARBA" id="ARBA00004651"/>
    </source>
</evidence>